<dbReference type="EMBL" id="JBHFFA010000005">
    <property type="protein sequence ID" value="KAL2623728.1"/>
    <property type="molecule type" value="Genomic_DNA"/>
</dbReference>
<dbReference type="Proteomes" id="UP001605036">
    <property type="component" value="Unassembled WGS sequence"/>
</dbReference>
<organism evidence="1 2">
    <name type="scientific">Riccia fluitans</name>
    <dbReference type="NCBI Taxonomy" id="41844"/>
    <lineage>
        <taxon>Eukaryota</taxon>
        <taxon>Viridiplantae</taxon>
        <taxon>Streptophyta</taxon>
        <taxon>Embryophyta</taxon>
        <taxon>Marchantiophyta</taxon>
        <taxon>Marchantiopsida</taxon>
        <taxon>Marchantiidae</taxon>
        <taxon>Marchantiales</taxon>
        <taxon>Ricciaceae</taxon>
        <taxon>Riccia</taxon>
    </lineage>
</organism>
<sequence length="70" mass="7489">MNSGRDLLKVFALFPSGRSLPRAAAISEAKSLCLGGHVKSLPQHSPYEAPTSCALEFSRSQGSRPKHPPD</sequence>
<protein>
    <submittedName>
        <fullName evidence="1">Uncharacterized protein</fullName>
    </submittedName>
</protein>
<proteinExistence type="predicted"/>
<accession>A0ABD1YAD6</accession>
<gene>
    <name evidence="1" type="ORF">R1flu_007973</name>
</gene>
<evidence type="ECO:0000313" key="2">
    <source>
        <dbReference type="Proteomes" id="UP001605036"/>
    </source>
</evidence>
<name>A0ABD1YAD6_9MARC</name>
<comment type="caution">
    <text evidence="1">The sequence shown here is derived from an EMBL/GenBank/DDBJ whole genome shotgun (WGS) entry which is preliminary data.</text>
</comment>
<keyword evidence="2" id="KW-1185">Reference proteome</keyword>
<dbReference type="AlphaFoldDB" id="A0ABD1YAD6"/>
<reference evidence="1 2" key="1">
    <citation type="submission" date="2024-09" db="EMBL/GenBank/DDBJ databases">
        <title>Chromosome-scale assembly of Riccia fluitans.</title>
        <authorList>
            <person name="Paukszto L."/>
            <person name="Sawicki J."/>
            <person name="Karawczyk K."/>
            <person name="Piernik-Szablinska J."/>
            <person name="Szczecinska M."/>
            <person name="Mazdziarz M."/>
        </authorList>
    </citation>
    <scope>NUCLEOTIDE SEQUENCE [LARGE SCALE GENOMIC DNA]</scope>
    <source>
        <strain evidence="1">Rf_01</strain>
        <tissue evidence="1">Aerial parts of the thallus</tissue>
    </source>
</reference>
<evidence type="ECO:0000313" key="1">
    <source>
        <dbReference type="EMBL" id="KAL2623728.1"/>
    </source>
</evidence>